<proteinExistence type="predicted"/>
<dbReference type="PANTHER" id="PTHR43674">
    <property type="entry name" value="NITRILASE C965.09-RELATED"/>
    <property type="match status" value="1"/>
</dbReference>
<dbReference type="InterPro" id="IPR036526">
    <property type="entry name" value="C-N_Hydrolase_sf"/>
</dbReference>
<dbReference type="SUPFAM" id="SSF56317">
    <property type="entry name" value="Carbon-nitrogen hydrolase"/>
    <property type="match status" value="1"/>
</dbReference>
<dbReference type="Gene3D" id="3.60.110.10">
    <property type="entry name" value="Carbon-nitrogen hydrolase"/>
    <property type="match status" value="1"/>
</dbReference>
<dbReference type="Pfam" id="PF00795">
    <property type="entry name" value="CN_hydrolase"/>
    <property type="match status" value="1"/>
</dbReference>
<protein>
    <submittedName>
        <fullName evidence="3">Putative amidohydrolase</fullName>
    </submittedName>
</protein>
<dbReference type="InterPro" id="IPR003010">
    <property type="entry name" value="C-N_Hydrolase"/>
</dbReference>
<name>A0A318UI67_9SPHI</name>
<evidence type="ECO:0000313" key="4">
    <source>
        <dbReference type="Proteomes" id="UP000248198"/>
    </source>
</evidence>
<dbReference type="PROSITE" id="PS50263">
    <property type="entry name" value="CN_HYDROLASE"/>
    <property type="match status" value="1"/>
</dbReference>
<evidence type="ECO:0000256" key="1">
    <source>
        <dbReference type="ARBA" id="ARBA00022801"/>
    </source>
</evidence>
<feature type="domain" description="CN hydrolase" evidence="2">
    <location>
        <begin position="4"/>
        <end position="276"/>
    </location>
</feature>
<organism evidence="3 4">
    <name type="scientific">Pedobacter nutrimenti</name>
    <dbReference type="NCBI Taxonomy" id="1241337"/>
    <lineage>
        <taxon>Bacteria</taxon>
        <taxon>Pseudomonadati</taxon>
        <taxon>Bacteroidota</taxon>
        <taxon>Sphingobacteriia</taxon>
        <taxon>Sphingobacteriales</taxon>
        <taxon>Sphingobacteriaceae</taxon>
        <taxon>Pedobacter</taxon>
    </lineage>
</organism>
<evidence type="ECO:0000313" key="3">
    <source>
        <dbReference type="EMBL" id="PYF75017.1"/>
    </source>
</evidence>
<dbReference type="GO" id="GO:0016811">
    <property type="term" value="F:hydrolase activity, acting on carbon-nitrogen (but not peptide) bonds, in linear amides"/>
    <property type="evidence" value="ECO:0007669"/>
    <property type="project" value="TreeGrafter"/>
</dbReference>
<sequence>MDNLKIATAQFENKSGDKNYNLSVIEKLAATAAADGALVVTFHECSITGYTFAQKLSKTQMLDLAEHIPDGPSIKRLTQIAGKYNITILAGLFEKDENDQLFKAYVCVGPDGLIAKYRKLHPFINPHLNAGTEYCVFDLQGWKCGILICYDNNIIENVRATRLLGAEIIFMPHVTMCTPSTRPGAGFVDPKLWENRKNDPDSLRMEFDGLKGRQWLMKWLPARAYDNAIYCVFSNPIGMDDDQLKNGCSMIIDPFGDVLSECRALGDQVVTAVLTREKLQQAGGFRYLNARRPELYKNIIGKAHQSFQQVVWQKKK</sequence>
<reference evidence="3 4" key="1">
    <citation type="submission" date="2018-06" db="EMBL/GenBank/DDBJ databases">
        <title>Genomic Encyclopedia of Archaeal and Bacterial Type Strains, Phase II (KMG-II): from individual species to whole genera.</title>
        <authorList>
            <person name="Goeker M."/>
        </authorList>
    </citation>
    <scope>NUCLEOTIDE SEQUENCE [LARGE SCALE GENOMIC DNA]</scope>
    <source>
        <strain evidence="3 4">DSM 27372</strain>
    </source>
</reference>
<comment type="caution">
    <text evidence="3">The sequence shown here is derived from an EMBL/GenBank/DDBJ whole genome shotgun (WGS) entry which is preliminary data.</text>
</comment>
<dbReference type="AlphaFoldDB" id="A0A318UI67"/>
<dbReference type="CDD" id="cd07585">
    <property type="entry name" value="nitrilase_7"/>
    <property type="match status" value="1"/>
</dbReference>
<dbReference type="RefSeq" id="WP_110829991.1">
    <property type="nucleotide sequence ID" value="NZ_QKLU01000003.1"/>
</dbReference>
<dbReference type="PANTHER" id="PTHR43674:SF2">
    <property type="entry name" value="BETA-UREIDOPROPIONASE"/>
    <property type="match status" value="1"/>
</dbReference>
<evidence type="ECO:0000259" key="2">
    <source>
        <dbReference type="PROSITE" id="PS50263"/>
    </source>
</evidence>
<dbReference type="OrthoDB" id="9811121at2"/>
<dbReference type="InterPro" id="IPR050345">
    <property type="entry name" value="Aliph_Amidase/BUP"/>
</dbReference>
<dbReference type="Proteomes" id="UP000248198">
    <property type="component" value="Unassembled WGS sequence"/>
</dbReference>
<gene>
    <name evidence="3" type="ORF">B0O44_103463</name>
</gene>
<keyword evidence="1 3" id="KW-0378">Hydrolase</keyword>
<accession>A0A318UI67</accession>
<dbReference type="EMBL" id="QKLU01000003">
    <property type="protein sequence ID" value="PYF75017.1"/>
    <property type="molecule type" value="Genomic_DNA"/>
</dbReference>
<keyword evidence="4" id="KW-1185">Reference proteome</keyword>